<sequence length="188" mass="20402">MSTDCTDLVSISELHRRLTADGVTINRSTLSRYVTRYADALNPVSQGRDTLVSYSAFVRHRAENINLPAGATPARSYEEPRRNAAAKARKEEADAALREIELAKARNQLTSTAQVAEAAREAMTALSAAFDLAVADCAERLAAQPSHDPRTIRPHLRKLKEAALDAFRRTLTTALEAGESEAARADAA</sequence>
<dbReference type="HOGENOM" id="CLU_1529674_0_0_5"/>
<proteinExistence type="predicted"/>
<dbReference type="eggNOG" id="ENOG50345NH">
    <property type="taxonomic scope" value="Bacteria"/>
</dbReference>
<reference evidence="2 3" key="1">
    <citation type="submission" date="2009-01" db="EMBL/GenBank/DDBJ databases">
        <title>Complete sequence of chromosome of Methylobacterium nodulans ORS 2060.</title>
        <authorList>
            <consortium name="US DOE Joint Genome Institute"/>
            <person name="Lucas S."/>
            <person name="Copeland A."/>
            <person name="Lapidus A."/>
            <person name="Glavina del Rio T."/>
            <person name="Dalin E."/>
            <person name="Tice H."/>
            <person name="Bruce D."/>
            <person name="Goodwin L."/>
            <person name="Pitluck S."/>
            <person name="Sims D."/>
            <person name="Brettin T."/>
            <person name="Detter J.C."/>
            <person name="Han C."/>
            <person name="Larimer F."/>
            <person name="Land M."/>
            <person name="Hauser L."/>
            <person name="Kyrpides N."/>
            <person name="Ivanova N."/>
            <person name="Marx C.J."/>
            <person name="Richardson P."/>
        </authorList>
    </citation>
    <scope>NUCLEOTIDE SEQUENCE [LARGE SCALE GENOMIC DNA]</scope>
    <source>
        <strain evidence="3">LMG 21967 / CNCM I-2342 / ORS 2060</strain>
    </source>
</reference>
<dbReference type="AlphaFoldDB" id="B8IDR4"/>
<keyword evidence="1" id="KW-0175">Coiled coil</keyword>
<dbReference type="KEGG" id="mno:Mnod_0599"/>
<dbReference type="STRING" id="460265.Mnod_0599"/>
<evidence type="ECO:0000313" key="2">
    <source>
        <dbReference type="EMBL" id="ACL55636.1"/>
    </source>
</evidence>
<dbReference type="OrthoDB" id="8449339at2"/>
<name>B8IDR4_METNO</name>
<organism evidence="2 3">
    <name type="scientific">Methylobacterium nodulans (strain LMG 21967 / CNCM I-2342 / ORS 2060)</name>
    <dbReference type="NCBI Taxonomy" id="460265"/>
    <lineage>
        <taxon>Bacteria</taxon>
        <taxon>Pseudomonadati</taxon>
        <taxon>Pseudomonadota</taxon>
        <taxon>Alphaproteobacteria</taxon>
        <taxon>Hyphomicrobiales</taxon>
        <taxon>Methylobacteriaceae</taxon>
        <taxon>Methylobacterium</taxon>
    </lineage>
</organism>
<dbReference type="EMBL" id="CP001349">
    <property type="protein sequence ID" value="ACL55636.1"/>
    <property type="molecule type" value="Genomic_DNA"/>
</dbReference>
<keyword evidence="3" id="KW-1185">Reference proteome</keyword>
<accession>B8IDR4</accession>
<dbReference type="RefSeq" id="WP_015927345.1">
    <property type="nucleotide sequence ID" value="NC_011894.1"/>
</dbReference>
<feature type="coiled-coil region" evidence="1">
    <location>
        <begin position="83"/>
        <end position="122"/>
    </location>
</feature>
<evidence type="ECO:0000313" key="3">
    <source>
        <dbReference type="Proteomes" id="UP000008207"/>
    </source>
</evidence>
<dbReference type="Proteomes" id="UP000008207">
    <property type="component" value="Chromosome"/>
</dbReference>
<evidence type="ECO:0000256" key="1">
    <source>
        <dbReference type="SAM" id="Coils"/>
    </source>
</evidence>
<gene>
    <name evidence="2" type="ordered locus">Mnod_0599</name>
</gene>
<protein>
    <submittedName>
        <fullName evidence="2">Uncharacterized protein</fullName>
    </submittedName>
</protein>